<keyword evidence="1" id="KW-0812">Transmembrane</keyword>
<feature type="transmembrane region" description="Helical" evidence="1">
    <location>
        <begin position="131"/>
        <end position="152"/>
    </location>
</feature>
<proteinExistence type="predicted"/>
<evidence type="ECO:0000313" key="2">
    <source>
        <dbReference type="EMBL" id="PIW16968.1"/>
    </source>
</evidence>
<name>A0A2M7G4Z4_9BACT</name>
<keyword evidence="1" id="KW-1133">Transmembrane helix</keyword>
<comment type="caution">
    <text evidence="2">The sequence shown here is derived from an EMBL/GenBank/DDBJ whole genome shotgun (WGS) entry which is preliminary data.</text>
</comment>
<accession>A0A2M7G4Z4</accession>
<sequence length="177" mass="18059">MPSIQVVDSNFAYEFSGRKTAPANQSKPETKAPVQEESLHPWLKNTFLGAAIGGVAGSGTALAVSHFLEDPLPGINKAKLGGIQGLFAGASGAVAASFAPDRASGTVIGGITGAASGVVQSLAFAPSKGKIILNAITGFVAGAAAGNVTVAVRDRYQLKKMDENGSEEKTLEKELFD</sequence>
<organism evidence="2 3">
    <name type="scientific">bacterium (Candidatus Blackallbacteria) CG17_big_fil_post_rev_8_21_14_2_50_48_46</name>
    <dbReference type="NCBI Taxonomy" id="2014261"/>
    <lineage>
        <taxon>Bacteria</taxon>
        <taxon>Candidatus Blackallbacteria</taxon>
    </lineage>
</organism>
<feature type="transmembrane region" description="Helical" evidence="1">
    <location>
        <begin position="47"/>
        <end position="68"/>
    </location>
</feature>
<feature type="transmembrane region" description="Helical" evidence="1">
    <location>
        <begin position="80"/>
        <end position="99"/>
    </location>
</feature>
<reference evidence="2 3" key="1">
    <citation type="submission" date="2017-09" db="EMBL/GenBank/DDBJ databases">
        <title>Depth-based differentiation of microbial function through sediment-hosted aquifers and enrichment of novel symbionts in the deep terrestrial subsurface.</title>
        <authorList>
            <person name="Probst A.J."/>
            <person name="Ladd B."/>
            <person name="Jarett J.K."/>
            <person name="Geller-Mcgrath D.E."/>
            <person name="Sieber C.M."/>
            <person name="Emerson J.B."/>
            <person name="Anantharaman K."/>
            <person name="Thomas B.C."/>
            <person name="Malmstrom R."/>
            <person name="Stieglmeier M."/>
            <person name="Klingl A."/>
            <person name="Woyke T."/>
            <person name="Ryan C.M."/>
            <person name="Banfield J.F."/>
        </authorList>
    </citation>
    <scope>NUCLEOTIDE SEQUENCE [LARGE SCALE GENOMIC DNA]</scope>
    <source>
        <strain evidence="2">CG17_big_fil_post_rev_8_21_14_2_50_48_46</strain>
    </source>
</reference>
<protein>
    <submittedName>
        <fullName evidence="2">Uncharacterized protein</fullName>
    </submittedName>
</protein>
<dbReference type="AlphaFoldDB" id="A0A2M7G4Z4"/>
<evidence type="ECO:0000256" key="1">
    <source>
        <dbReference type="SAM" id="Phobius"/>
    </source>
</evidence>
<dbReference type="Proteomes" id="UP000231019">
    <property type="component" value="Unassembled WGS sequence"/>
</dbReference>
<keyword evidence="1" id="KW-0472">Membrane</keyword>
<evidence type="ECO:0000313" key="3">
    <source>
        <dbReference type="Proteomes" id="UP000231019"/>
    </source>
</evidence>
<dbReference type="EMBL" id="PFFQ01000032">
    <property type="protein sequence ID" value="PIW16968.1"/>
    <property type="molecule type" value="Genomic_DNA"/>
</dbReference>
<gene>
    <name evidence="2" type="ORF">COW36_10880</name>
</gene>